<dbReference type="GO" id="GO:0006886">
    <property type="term" value="P:intracellular protein transport"/>
    <property type="evidence" value="ECO:0007669"/>
    <property type="project" value="InterPro"/>
</dbReference>
<dbReference type="SUPFAM" id="SSF81811">
    <property type="entry name" value="Helical domain of Sec23/24"/>
    <property type="match status" value="1"/>
</dbReference>
<dbReference type="InterPro" id="IPR006896">
    <property type="entry name" value="Sec23/24_trunk_dom"/>
</dbReference>
<dbReference type="PANTHER" id="PTHR13803:SF4">
    <property type="entry name" value="SECRETORY 24CD, ISOFORM C"/>
    <property type="match status" value="1"/>
</dbReference>
<dbReference type="GO" id="GO:0000149">
    <property type="term" value="F:SNARE binding"/>
    <property type="evidence" value="ECO:0007669"/>
    <property type="project" value="TreeGrafter"/>
</dbReference>
<dbReference type="GO" id="GO:0090110">
    <property type="term" value="P:COPII-coated vesicle cargo loading"/>
    <property type="evidence" value="ECO:0007669"/>
    <property type="project" value="TreeGrafter"/>
</dbReference>
<dbReference type="GO" id="GO:0008270">
    <property type="term" value="F:zinc ion binding"/>
    <property type="evidence" value="ECO:0007669"/>
    <property type="project" value="InterPro"/>
</dbReference>
<organism evidence="10 11">
    <name type="scientific">Tortispora caseinolytica NRRL Y-17796</name>
    <dbReference type="NCBI Taxonomy" id="767744"/>
    <lineage>
        <taxon>Eukaryota</taxon>
        <taxon>Fungi</taxon>
        <taxon>Dikarya</taxon>
        <taxon>Ascomycota</taxon>
        <taxon>Saccharomycotina</taxon>
        <taxon>Trigonopsidomycetes</taxon>
        <taxon>Trigonopsidales</taxon>
        <taxon>Trigonopsidaceae</taxon>
        <taxon>Tortispora</taxon>
    </lineage>
</organism>
<keyword evidence="4" id="KW-0653">Protein transport</keyword>
<feature type="domain" description="Sec23/Sec24 trunk" evidence="7">
    <location>
        <begin position="146"/>
        <end position="378"/>
    </location>
</feature>
<dbReference type="Gene3D" id="3.40.50.410">
    <property type="entry name" value="von Willebrand factor, type A domain"/>
    <property type="match status" value="1"/>
</dbReference>
<name>A0A1E4TBW7_9ASCO</name>
<dbReference type="OrthoDB" id="49016at2759"/>
<dbReference type="SUPFAM" id="SSF82919">
    <property type="entry name" value="Zn-finger domain of Sec23/24"/>
    <property type="match status" value="1"/>
</dbReference>
<evidence type="ECO:0000313" key="10">
    <source>
        <dbReference type="EMBL" id="ODV89239.1"/>
    </source>
</evidence>
<keyword evidence="11" id="KW-1185">Reference proteome</keyword>
<dbReference type="InterPro" id="IPR036175">
    <property type="entry name" value="Sec23/24_helical_dom_sf"/>
</dbReference>
<dbReference type="EMBL" id="KV453843">
    <property type="protein sequence ID" value="ODV89239.1"/>
    <property type="molecule type" value="Genomic_DNA"/>
</dbReference>
<dbReference type="InterPro" id="IPR006900">
    <property type="entry name" value="Sec23/24_helical_dom"/>
</dbReference>
<dbReference type="InterPro" id="IPR036465">
    <property type="entry name" value="vWFA_dom_sf"/>
</dbReference>
<evidence type="ECO:0000256" key="4">
    <source>
        <dbReference type="ARBA" id="ARBA00022927"/>
    </source>
</evidence>
<evidence type="ECO:0008006" key="12">
    <source>
        <dbReference type="Google" id="ProtNLM"/>
    </source>
</evidence>
<evidence type="ECO:0000259" key="6">
    <source>
        <dbReference type="Pfam" id="PF04810"/>
    </source>
</evidence>
<reference evidence="11" key="1">
    <citation type="submission" date="2016-02" db="EMBL/GenBank/DDBJ databases">
        <title>Comparative genomics of biotechnologically important yeasts.</title>
        <authorList>
            <consortium name="DOE Joint Genome Institute"/>
            <person name="Riley R."/>
            <person name="Haridas S."/>
            <person name="Wolfe K.H."/>
            <person name="Lopes M.R."/>
            <person name="Hittinger C.T."/>
            <person name="Goker M."/>
            <person name="Salamov A."/>
            <person name="Wisecaver J."/>
            <person name="Long T.M."/>
            <person name="Aerts A.L."/>
            <person name="Barry K."/>
            <person name="Choi C."/>
            <person name="Clum A."/>
            <person name="Coughlan A.Y."/>
            <person name="Deshpande S."/>
            <person name="Douglass A.P."/>
            <person name="Hanson S.J."/>
            <person name="Klenk H.-P."/>
            <person name="Labutti K."/>
            <person name="Lapidus A."/>
            <person name="Lindquist E."/>
            <person name="Lipzen A."/>
            <person name="Meier-Kolthoff J.P."/>
            <person name="Ohm R.A."/>
            <person name="Otillar R.P."/>
            <person name="Pangilinan J."/>
            <person name="Peng Y."/>
            <person name="Rokas A."/>
            <person name="Rosa C.A."/>
            <person name="Scheuner C."/>
            <person name="Sibirny A.A."/>
            <person name="Slot J.C."/>
            <person name="Stielow J.B."/>
            <person name="Sun H."/>
            <person name="Kurtzman C.P."/>
            <person name="Blackwell M."/>
            <person name="Jeffries T.W."/>
            <person name="Grigoriev I.V."/>
        </authorList>
    </citation>
    <scope>NUCLEOTIDE SEQUENCE [LARGE SCALE GENOMIC DNA]</scope>
    <source>
        <strain evidence="11">NRRL Y-17796</strain>
    </source>
</reference>
<dbReference type="Pfam" id="PF04810">
    <property type="entry name" value="zf-Sec23_Sec24"/>
    <property type="match status" value="1"/>
</dbReference>
<dbReference type="PANTHER" id="PTHR13803">
    <property type="entry name" value="SEC24-RELATED PROTEIN"/>
    <property type="match status" value="1"/>
</dbReference>
<dbReference type="InterPro" id="IPR036174">
    <property type="entry name" value="Znf_Sec23_Sec24_sf"/>
</dbReference>
<dbReference type="InterPro" id="IPR006895">
    <property type="entry name" value="Znf_Sec23_Sec24"/>
</dbReference>
<dbReference type="Gene3D" id="3.40.20.10">
    <property type="entry name" value="Severin"/>
    <property type="match status" value="1"/>
</dbReference>
<dbReference type="InterPro" id="IPR012990">
    <property type="entry name" value="Beta-sandwich_Sec23_24"/>
</dbReference>
<evidence type="ECO:0000256" key="2">
    <source>
        <dbReference type="ARBA" id="ARBA00008334"/>
    </source>
</evidence>
<dbReference type="Gene3D" id="2.30.30.380">
    <property type="entry name" value="Zn-finger domain of Sec23/24"/>
    <property type="match status" value="1"/>
</dbReference>
<evidence type="ECO:0000259" key="7">
    <source>
        <dbReference type="Pfam" id="PF04811"/>
    </source>
</evidence>
<evidence type="ECO:0000313" key="11">
    <source>
        <dbReference type="Proteomes" id="UP000095023"/>
    </source>
</evidence>
<keyword evidence="3" id="KW-0813">Transport</keyword>
<dbReference type="InterPro" id="IPR029006">
    <property type="entry name" value="ADF-H/Gelsolin-like_dom_sf"/>
</dbReference>
<accession>A0A1E4TBW7</accession>
<gene>
    <name evidence="10" type="ORF">CANCADRAFT_17097</name>
</gene>
<dbReference type="Pfam" id="PF08033">
    <property type="entry name" value="Sec23_BS"/>
    <property type="match status" value="1"/>
</dbReference>
<evidence type="ECO:0000259" key="8">
    <source>
        <dbReference type="Pfam" id="PF04815"/>
    </source>
</evidence>
<evidence type="ECO:0000259" key="9">
    <source>
        <dbReference type="Pfam" id="PF08033"/>
    </source>
</evidence>
<dbReference type="GO" id="GO:0000139">
    <property type="term" value="C:Golgi membrane"/>
    <property type="evidence" value="ECO:0007669"/>
    <property type="project" value="UniProtKB-SubCell"/>
</dbReference>
<evidence type="ECO:0000256" key="3">
    <source>
        <dbReference type="ARBA" id="ARBA00022448"/>
    </source>
</evidence>
<dbReference type="Pfam" id="PF04815">
    <property type="entry name" value="Sec23_helical"/>
    <property type="match status" value="1"/>
</dbReference>
<sequence length="722" mass="78974">PPCGSTNYICRESRLSHPKFGRLTVREYPATKDDFAAVNYPTALIIQPLASLHVAEDPIPLLDFGPAGPPRCNRCRAYVNPAMRFAPDRSRIICNLCGYAFEFPIQYADAIASSHAYQADIAARPEFNRGTVEFAVQGDYCKVTPAPIRIMFLIDVSEDAIKRGISELAVAAIRRALFESDVHVPGATVAIVAFNRSLHFFDLSPGAEDIHQMVMSDIKDPFCPLEGGLFADPQESRTEIESLLSRLVMLFEDYKLPEPAYGSALTAAKNILAKTGGKIYAFLGALPSFGLGPLFARDANATKAAGDQEHIYLNESGNFYHKLGQEFAESGIGLDLFALSTGRFDLAAASTPVQLSGGALYYYPTFVPNRDGMRVIEDVVHQYSLETGFMGELKVRCSNGVQVEKYLGPFYHAYESADPLFGVITSSTSLAVVLEHDGKIDHRLGAHFQSALLYTTADGQRRARVHNFYVPAADNAIAVQRSADPDAIVNFFAKQAAEYLKSKNTDVIRAGIEEKLVTILAGYRSRSSSSSLPTTLVIPDGFVPALPYSLGLIKTKALTSRAIISDARVASKLHLSSMGIDDLALYLYPFVFNITDFAPEDALYDPQTGVFSLPPCVPASRQSVKPGCVLLVYNGVLPLLYIDDAATKPLLRDLFGPEYHKVSDLSPELNALPELDTHISLQARNLLGYLAQLEGVKNLYFVICRKGIDGSMLEFQADMIED</sequence>
<dbReference type="InterPro" id="IPR036180">
    <property type="entry name" value="Gelsolin-like_dom_sf"/>
</dbReference>
<keyword evidence="5" id="KW-0333">Golgi apparatus</keyword>
<proteinExistence type="inferred from homology"/>
<evidence type="ECO:0000256" key="5">
    <source>
        <dbReference type="ARBA" id="ARBA00023034"/>
    </source>
</evidence>
<feature type="domain" description="Sec23/Sec24 helical" evidence="8">
    <location>
        <begin position="484"/>
        <end position="583"/>
    </location>
</feature>
<dbReference type="Gene3D" id="2.60.40.1670">
    <property type="entry name" value="beta-sandwich domain of Sec23/24"/>
    <property type="match status" value="1"/>
</dbReference>
<comment type="similarity">
    <text evidence="2">Belongs to the SEC23/SEC24 family. SEC24 subfamily.</text>
</comment>
<feature type="non-terminal residue" evidence="10">
    <location>
        <position position="1"/>
    </location>
</feature>
<dbReference type="Proteomes" id="UP000095023">
    <property type="component" value="Unassembled WGS sequence"/>
</dbReference>
<feature type="non-terminal residue" evidence="10">
    <location>
        <position position="722"/>
    </location>
</feature>
<dbReference type="Gene3D" id="1.20.120.730">
    <property type="entry name" value="Sec23/Sec24 helical domain"/>
    <property type="match status" value="1"/>
</dbReference>
<evidence type="ECO:0000256" key="1">
    <source>
        <dbReference type="ARBA" id="ARBA00004394"/>
    </source>
</evidence>
<dbReference type="Pfam" id="PF04811">
    <property type="entry name" value="Sec23_trunk"/>
    <property type="match status" value="1"/>
</dbReference>
<feature type="domain" description="Sec23/Sec24 beta-sandwich" evidence="9">
    <location>
        <begin position="388"/>
        <end position="471"/>
    </location>
</feature>
<dbReference type="SUPFAM" id="SSF82754">
    <property type="entry name" value="C-terminal, gelsolin-like domain of Sec23/24"/>
    <property type="match status" value="1"/>
</dbReference>
<feature type="domain" description="Zinc finger Sec23/Sec24-type" evidence="6">
    <location>
        <begin position="69"/>
        <end position="107"/>
    </location>
</feature>
<dbReference type="AlphaFoldDB" id="A0A1E4TBW7"/>
<dbReference type="SUPFAM" id="SSF53300">
    <property type="entry name" value="vWA-like"/>
    <property type="match status" value="1"/>
</dbReference>
<dbReference type="GO" id="GO:0070971">
    <property type="term" value="C:endoplasmic reticulum exit site"/>
    <property type="evidence" value="ECO:0007669"/>
    <property type="project" value="TreeGrafter"/>
</dbReference>
<dbReference type="InterPro" id="IPR050550">
    <property type="entry name" value="SEC23_SEC24_subfamily"/>
</dbReference>
<comment type="subcellular location">
    <subcellularLocation>
        <location evidence="1">Golgi apparatus membrane</location>
    </subcellularLocation>
</comment>
<dbReference type="GO" id="GO:0030127">
    <property type="term" value="C:COPII vesicle coat"/>
    <property type="evidence" value="ECO:0007669"/>
    <property type="project" value="InterPro"/>
</dbReference>
<dbReference type="SUPFAM" id="SSF81995">
    <property type="entry name" value="beta-sandwich domain of Sec23/24"/>
    <property type="match status" value="1"/>
</dbReference>
<protein>
    <recommendedName>
        <fullName evidence="12">VWFA domain-containing protein</fullName>
    </recommendedName>
</protein>